<organism evidence="12 13">
    <name type="scientific">Clitoria ternatea</name>
    <name type="common">Butterfly pea</name>
    <dbReference type="NCBI Taxonomy" id="43366"/>
    <lineage>
        <taxon>Eukaryota</taxon>
        <taxon>Viridiplantae</taxon>
        <taxon>Streptophyta</taxon>
        <taxon>Embryophyta</taxon>
        <taxon>Tracheophyta</taxon>
        <taxon>Spermatophyta</taxon>
        <taxon>Magnoliopsida</taxon>
        <taxon>eudicotyledons</taxon>
        <taxon>Gunneridae</taxon>
        <taxon>Pentapetalae</taxon>
        <taxon>rosids</taxon>
        <taxon>fabids</taxon>
        <taxon>Fabales</taxon>
        <taxon>Fabaceae</taxon>
        <taxon>Papilionoideae</taxon>
        <taxon>50 kb inversion clade</taxon>
        <taxon>NPAAA clade</taxon>
        <taxon>indigoferoid/millettioid clade</taxon>
        <taxon>Phaseoleae</taxon>
        <taxon>Clitoria</taxon>
    </lineage>
</organism>
<evidence type="ECO:0000256" key="8">
    <source>
        <dbReference type="PROSITE-ProRule" id="PRU00175"/>
    </source>
</evidence>
<dbReference type="EC" id="2.3.2.27" evidence="2"/>
<keyword evidence="10" id="KW-0812">Transmembrane</keyword>
<dbReference type="GO" id="GO:0008270">
    <property type="term" value="F:zinc ion binding"/>
    <property type="evidence" value="ECO:0007669"/>
    <property type="project" value="UniProtKB-KW"/>
</dbReference>
<dbReference type="AlphaFoldDB" id="A0AAN9EYV1"/>
<evidence type="ECO:0000256" key="5">
    <source>
        <dbReference type="ARBA" id="ARBA00022786"/>
    </source>
</evidence>
<dbReference type="Proteomes" id="UP001359559">
    <property type="component" value="Unassembled WGS sequence"/>
</dbReference>
<dbReference type="Gene3D" id="3.30.40.10">
    <property type="entry name" value="Zinc/RING finger domain, C3HC4 (zinc finger)"/>
    <property type="match status" value="1"/>
</dbReference>
<evidence type="ECO:0000259" key="11">
    <source>
        <dbReference type="PROSITE" id="PS50089"/>
    </source>
</evidence>
<keyword evidence="3" id="KW-0479">Metal-binding</keyword>
<proteinExistence type="inferred from homology"/>
<dbReference type="InterPro" id="IPR001841">
    <property type="entry name" value="Znf_RING"/>
</dbReference>
<evidence type="ECO:0000256" key="1">
    <source>
        <dbReference type="ARBA" id="ARBA00000900"/>
    </source>
</evidence>
<evidence type="ECO:0000313" key="12">
    <source>
        <dbReference type="EMBL" id="KAK7262233.1"/>
    </source>
</evidence>
<dbReference type="Pfam" id="PF13639">
    <property type="entry name" value="zf-RING_2"/>
    <property type="match status" value="1"/>
</dbReference>
<dbReference type="SUPFAM" id="SSF57850">
    <property type="entry name" value="RING/U-box"/>
    <property type="match status" value="1"/>
</dbReference>
<feature type="domain" description="RING-type" evidence="11">
    <location>
        <begin position="120"/>
        <end position="162"/>
    </location>
</feature>
<comment type="caution">
    <text evidence="12">The sequence shown here is derived from an EMBL/GenBank/DDBJ whole genome shotgun (WGS) entry which is preliminary data.</text>
</comment>
<gene>
    <name evidence="12" type="ORF">RJT34_29796</name>
</gene>
<sequence>MEFYDRRLLLLNEDVPISTAIPPLPHFQNTTNSSSPPRQQPPSTTSEKPLQLFIRPILTSNAAYLFVVIFTVIFFAGLVYLYIHQFSAGGSLRRRHAPNTAAAKSLPVVSYGGEEKQGECAICLEEFGDGDAVKVIPYCKHVFHPQCIDTWLLAHVTCPICRCSKLCASRMENGEGMVGSVSVREEEEEEETEAVNVVVPNLD</sequence>
<keyword evidence="4 8" id="KW-0863">Zinc-finger</keyword>
<accession>A0AAN9EYV1</accession>
<dbReference type="PROSITE" id="PS50089">
    <property type="entry name" value="ZF_RING_2"/>
    <property type="match status" value="1"/>
</dbReference>
<evidence type="ECO:0000256" key="10">
    <source>
        <dbReference type="SAM" id="Phobius"/>
    </source>
</evidence>
<evidence type="ECO:0000256" key="2">
    <source>
        <dbReference type="ARBA" id="ARBA00012483"/>
    </source>
</evidence>
<dbReference type="CDD" id="cd16454">
    <property type="entry name" value="RING-H2_PA-TM-RING"/>
    <property type="match status" value="1"/>
</dbReference>
<dbReference type="GO" id="GO:0061630">
    <property type="term" value="F:ubiquitin protein ligase activity"/>
    <property type="evidence" value="ECO:0007669"/>
    <property type="project" value="UniProtKB-EC"/>
</dbReference>
<keyword evidence="6" id="KW-0862">Zinc</keyword>
<feature type="transmembrane region" description="Helical" evidence="10">
    <location>
        <begin position="62"/>
        <end position="83"/>
    </location>
</feature>
<dbReference type="EMBL" id="JAYKXN010000008">
    <property type="protein sequence ID" value="KAK7262233.1"/>
    <property type="molecule type" value="Genomic_DNA"/>
</dbReference>
<comment type="similarity">
    <text evidence="7">Belongs to the RING-type zinc finger family. ATL subfamily.</text>
</comment>
<keyword evidence="10" id="KW-1133">Transmembrane helix</keyword>
<dbReference type="PANTHER" id="PTHR14155:SF610">
    <property type="entry name" value="OS01G0755700 PROTEIN"/>
    <property type="match status" value="1"/>
</dbReference>
<keyword evidence="5" id="KW-0833">Ubl conjugation pathway</keyword>
<protein>
    <recommendedName>
        <fullName evidence="2">RING-type E3 ubiquitin transferase</fullName>
        <ecNumber evidence="2">2.3.2.27</ecNumber>
    </recommendedName>
</protein>
<evidence type="ECO:0000256" key="3">
    <source>
        <dbReference type="ARBA" id="ARBA00022723"/>
    </source>
</evidence>
<evidence type="ECO:0000313" key="13">
    <source>
        <dbReference type="Proteomes" id="UP001359559"/>
    </source>
</evidence>
<dbReference type="PANTHER" id="PTHR14155">
    <property type="entry name" value="RING FINGER DOMAIN-CONTAINING"/>
    <property type="match status" value="1"/>
</dbReference>
<reference evidence="12 13" key="1">
    <citation type="submission" date="2024-01" db="EMBL/GenBank/DDBJ databases">
        <title>The genomes of 5 underutilized Papilionoideae crops provide insights into root nodulation and disease resistance.</title>
        <authorList>
            <person name="Yuan L."/>
        </authorList>
    </citation>
    <scope>NUCLEOTIDE SEQUENCE [LARGE SCALE GENOMIC DNA]</scope>
    <source>
        <strain evidence="12">LY-2023</strain>
        <tissue evidence="12">Leaf</tissue>
    </source>
</reference>
<dbReference type="InterPro" id="IPR053238">
    <property type="entry name" value="RING-H2_zinc_finger"/>
</dbReference>
<keyword evidence="10" id="KW-0472">Membrane</keyword>
<feature type="compositionally biased region" description="Low complexity" evidence="9">
    <location>
        <begin position="30"/>
        <end position="46"/>
    </location>
</feature>
<feature type="region of interest" description="Disordered" evidence="9">
    <location>
        <begin position="26"/>
        <end position="46"/>
    </location>
</feature>
<dbReference type="SMART" id="SM00184">
    <property type="entry name" value="RING"/>
    <property type="match status" value="1"/>
</dbReference>
<keyword evidence="13" id="KW-1185">Reference proteome</keyword>
<dbReference type="InterPro" id="IPR013083">
    <property type="entry name" value="Znf_RING/FYVE/PHD"/>
</dbReference>
<comment type="catalytic activity">
    <reaction evidence="1">
        <text>S-ubiquitinyl-[E2 ubiquitin-conjugating enzyme]-L-cysteine + [acceptor protein]-L-lysine = [E2 ubiquitin-conjugating enzyme]-L-cysteine + N(6)-ubiquitinyl-[acceptor protein]-L-lysine.</text>
        <dbReference type="EC" id="2.3.2.27"/>
    </reaction>
</comment>
<evidence type="ECO:0000256" key="6">
    <source>
        <dbReference type="ARBA" id="ARBA00022833"/>
    </source>
</evidence>
<evidence type="ECO:0000256" key="4">
    <source>
        <dbReference type="ARBA" id="ARBA00022771"/>
    </source>
</evidence>
<evidence type="ECO:0000256" key="7">
    <source>
        <dbReference type="ARBA" id="ARBA00024209"/>
    </source>
</evidence>
<evidence type="ECO:0000256" key="9">
    <source>
        <dbReference type="SAM" id="MobiDB-lite"/>
    </source>
</evidence>
<name>A0AAN9EYV1_CLITE</name>